<organism evidence="1 2">
    <name type="scientific">Bacillus pumilus</name>
    <name type="common">Bacillus mesentericus</name>
    <dbReference type="NCBI Taxonomy" id="1408"/>
    <lineage>
        <taxon>Bacteria</taxon>
        <taxon>Bacillati</taxon>
        <taxon>Bacillota</taxon>
        <taxon>Bacilli</taxon>
        <taxon>Bacillales</taxon>
        <taxon>Bacillaceae</taxon>
        <taxon>Bacillus</taxon>
    </lineage>
</organism>
<dbReference type="Proteomes" id="UP000228754">
    <property type="component" value="Unassembled WGS sequence"/>
</dbReference>
<evidence type="ECO:0000313" key="1">
    <source>
        <dbReference type="EMBL" id="PCK20316.1"/>
    </source>
</evidence>
<comment type="caution">
    <text evidence="1">The sequence shown here is derived from an EMBL/GenBank/DDBJ whole genome shotgun (WGS) entry which is preliminary data.</text>
</comment>
<dbReference type="OrthoDB" id="2875985at2"/>
<accession>A0A2A5IT67</accession>
<reference evidence="1 2" key="1">
    <citation type="submission" date="2017-06" db="EMBL/GenBank/DDBJ databases">
        <title>Draft Genome Sequence of Bacillus sp Strain 36R Isolated from saline sediment at Atanasia, Sonora, Mexico.</title>
        <authorList>
            <person name="Sanchez Diaz R."/>
            <person name="Quiroz Macias M.E."/>
            <person name="Ibarra Gamez J.C."/>
            <person name="Enciso Ibarra J."/>
            <person name="Gomez Gil B."/>
            <person name="Galaviz Silva L."/>
        </authorList>
    </citation>
    <scope>NUCLEOTIDE SEQUENCE [LARGE SCALE GENOMIC DNA]</scope>
    <source>
        <strain evidence="1 2">36R_ATNSAL</strain>
    </source>
</reference>
<protein>
    <submittedName>
        <fullName evidence="1">Uncharacterized protein</fullName>
    </submittedName>
</protein>
<evidence type="ECO:0000313" key="2">
    <source>
        <dbReference type="Proteomes" id="UP000228754"/>
    </source>
</evidence>
<dbReference type="AlphaFoldDB" id="A0A2A5IT67"/>
<sequence length="106" mass="12251">MIQVYEFDHQHVLVRPLEIFEMDDEGNYVIPDHCTTIAPPNNPSFYKAAFDIEKQQWYEAATQEYIDSLKPAPLPPNDIELLKKQNALLSKQLTQLLAMFKGVESK</sequence>
<gene>
    <name evidence="1" type="ORF">CEY02_14180</name>
</gene>
<dbReference type="EMBL" id="NKHG01000100">
    <property type="protein sequence ID" value="PCK20316.1"/>
    <property type="molecule type" value="Genomic_DNA"/>
</dbReference>
<name>A0A2A5IT67_BACPU</name>
<proteinExistence type="predicted"/>